<evidence type="ECO:0000313" key="10">
    <source>
        <dbReference type="Proteomes" id="UP000664414"/>
    </source>
</evidence>
<proteinExistence type="inferred from homology"/>
<dbReference type="Pfam" id="PF02016">
    <property type="entry name" value="Peptidase_S66"/>
    <property type="match status" value="1"/>
</dbReference>
<evidence type="ECO:0000256" key="3">
    <source>
        <dbReference type="ARBA" id="ARBA00022670"/>
    </source>
</evidence>
<dbReference type="PANTHER" id="PTHR30237:SF2">
    <property type="entry name" value="MUREIN TETRAPEPTIDE CARBOXYPEPTIDASE"/>
    <property type="match status" value="1"/>
</dbReference>
<dbReference type="InterPro" id="IPR040449">
    <property type="entry name" value="Peptidase_S66_N"/>
</dbReference>
<gene>
    <name evidence="9" type="ORF">J0H12_02745</name>
</gene>
<feature type="active site" description="Charge relay system" evidence="6">
    <location>
        <position position="285"/>
    </location>
</feature>
<dbReference type="SUPFAM" id="SSF141986">
    <property type="entry name" value="LD-carboxypeptidase A C-terminal domain-like"/>
    <property type="match status" value="1"/>
</dbReference>
<keyword evidence="5" id="KW-0720">Serine protease</keyword>
<dbReference type="Gene3D" id="3.50.30.60">
    <property type="entry name" value="LD-carboxypeptidase A C-terminal domain-like"/>
    <property type="match status" value="1"/>
</dbReference>
<comment type="similarity">
    <text evidence="1">Belongs to the peptidase S66 family.</text>
</comment>
<sequence>MNQSSVFKPTFSPLRIADTVAVVAPSFGAIEGLLEKARSFLSQWGLRIKVHSDLYGDDLLYANTDDKRLQCLIDAFYDEEVKAIWCLRGGAGAKRLIPFLEKLERPRHEKLFIGLSDITALHHFFHQAWGWTPIHGCTLTQLVKENANPAIIKEMQDVLFGTQSEVTFRDLIPLNLQAQELESVTASLVGGNLAVLQYSLGTDWQLQTSNKFLLLEDVNEKPYRIAEYLEHFKQARILKDLKALLLADFTYDHPEQDQSALLQEVFKKFATEVQFPIFRMTGVGHGSISRPFKIGGTAILNGQEQKLTCSFS</sequence>
<protein>
    <submittedName>
        <fullName evidence="9">LD-carboxypeptidase</fullName>
    </submittedName>
</protein>
<evidence type="ECO:0000256" key="1">
    <source>
        <dbReference type="ARBA" id="ARBA00010233"/>
    </source>
</evidence>
<dbReference type="GO" id="GO:0006508">
    <property type="term" value="P:proteolysis"/>
    <property type="evidence" value="ECO:0007669"/>
    <property type="project" value="UniProtKB-KW"/>
</dbReference>
<keyword evidence="4" id="KW-0378">Hydrolase</keyword>
<dbReference type="EMBL" id="JAFKGL010000013">
    <property type="protein sequence ID" value="MBN9412831.1"/>
    <property type="molecule type" value="Genomic_DNA"/>
</dbReference>
<evidence type="ECO:0000259" key="8">
    <source>
        <dbReference type="Pfam" id="PF17676"/>
    </source>
</evidence>
<comment type="caution">
    <text evidence="9">The sequence shown here is derived from an EMBL/GenBank/DDBJ whole genome shotgun (WGS) entry which is preliminary data.</text>
</comment>
<dbReference type="InterPro" id="IPR027478">
    <property type="entry name" value="LdcA_N"/>
</dbReference>
<feature type="active site" description="Nucleophile" evidence="6">
    <location>
        <position position="116"/>
    </location>
</feature>
<dbReference type="SUPFAM" id="SSF52317">
    <property type="entry name" value="Class I glutamine amidotransferase-like"/>
    <property type="match status" value="1"/>
</dbReference>
<dbReference type="InterPro" id="IPR003507">
    <property type="entry name" value="S66_fam"/>
</dbReference>
<organism evidence="9 10">
    <name type="scientific">Candidatus Paracaedimonas acanthamoebae</name>
    <dbReference type="NCBI Taxonomy" id="244581"/>
    <lineage>
        <taxon>Bacteria</taxon>
        <taxon>Pseudomonadati</taxon>
        <taxon>Pseudomonadota</taxon>
        <taxon>Alphaproteobacteria</taxon>
        <taxon>Holosporales</taxon>
        <taxon>Caedimonadaceae</taxon>
        <taxon>Candidatus Paracaedimonas</taxon>
    </lineage>
</organism>
<dbReference type="AlphaFoldDB" id="A0A8J7Q016"/>
<feature type="domain" description="LD-carboxypeptidase C-terminal" evidence="8">
    <location>
        <begin position="186"/>
        <end position="298"/>
    </location>
</feature>
<dbReference type="GO" id="GO:0008236">
    <property type="term" value="F:serine-type peptidase activity"/>
    <property type="evidence" value="ECO:0007669"/>
    <property type="project" value="UniProtKB-KW"/>
</dbReference>
<dbReference type="InterPro" id="IPR040921">
    <property type="entry name" value="Peptidase_S66C"/>
</dbReference>
<dbReference type="InterPro" id="IPR029062">
    <property type="entry name" value="Class_I_gatase-like"/>
</dbReference>
<dbReference type="CDD" id="cd07025">
    <property type="entry name" value="Peptidase_S66"/>
    <property type="match status" value="1"/>
</dbReference>
<dbReference type="PIRSF" id="PIRSF028757">
    <property type="entry name" value="LD-carboxypeptidase"/>
    <property type="match status" value="1"/>
</dbReference>
<keyword evidence="3" id="KW-0645">Protease</keyword>
<evidence type="ECO:0000313" key="9">
    <source>
        <dbReference type="EMBL" id="MBN9412831.1"/>
    </source>
</evidence>
<evidence type="ECO:0000259" key="7">
    <source>
        <dbReference type="Pfam" id="PF02016"/>
    </source>
</evidence>
<evidence type="ECO:0000256" key="4">
    <source>
        <dbReference type="ARBA" id="ARBA00022801"/>
    </source>
</evidence>
<name>A0A8J7Q016_9PROT</name>
<keyword evidence="2" id="KW-0121">Carboxypeptidase</keyword>
<evidence type="ECO:0000256" key="2">
    <source>
        <dbReference type="ARBA" id="ARBA00022645"/>
    </source>
</evidence>
<evidence type="ECO:0000256" key="5">
    <source>
        <dbReference type="ARBA" id="ARBA00022825"/>
    </source>
</evidence>
<feature type="domain" description="LD-carboxypeptidase N-terminal" evidence="7">
    <location>
        <begin position="20"/>
        <end position="136"/>
    </location>
</feature>
<dbReference type="InterPro" id="IPR027461">
    <property type="entry name" value="Carboxypeptidase_A_C_sf"/>
</dbReference>
<dbReference type="Gene3D" id="3.40.50.10740">
    <property type="entry name" value="Class I glutamine amidotransferase-like"/>
    <property type="match status" value="1"/>
</dbReference>
<dbReference type="Pfam" id="PF17676">
    <property type="entry name" value="Peptidase_S66C"/>
    <property type="match status" value="1"/>
</dbReference>
<feature type="active site" description="Charge relay system" evidence="6">
    <location>
        <position position="216"/>
    </location>
</feature>
<dbReference type="PANTHER" id="PTHR30237">
    <property type="entry name" value="MURAMOYLTETRAPEPTIDE CARBOXYPEPTIDASE"/>
    <property type="match status" value="1"/>
</dbReference>
<reference evidence="9" key="1">
    <citation type="submission" date="2021-02" db="EMBL/GenBank/DDBJ databases">
        <title>Thiocyanate and organic carbon inputs drive convergent selection for specific autotrophic Afipia and Thiobacillus strains within complex microbiomes.</title>
        <authorList>
            <person name="Huddy R.J."/>
            <person name="Sachdeva R."/>
            <person name="Kadzinga F."/>
            <person name="Kantor R.S."/>
            <person name="Harrison S.T.L."/>
            <person name="Banfield J.F."/>
        </authorList>
    </citation>
    <scope>NUCLEOTIDE SEQUENCE</scope>
    <source>
        <strain evidence="9">SCN18_10_11_15_R4_P_38_20</strain>
    </source>
</reference>
<dbReference type="Proteomes" id="UP000664414">
    <property type="component" value="Unassembled WGS sequence"/>
</dbReference>
<evidence type="ECO:0000256" key="6">
    <source>
        <dbReference type="PIRSR" id="PIRSR028757-1"/>
    </source>
</evidence>
<dbReference type="GO" id="GO:0004180">
    <property type="term" value="F:carboxypeptidase activity"/>
    <property type="evidence" value="ECO:0007669"/>
    <property type="project" value="UniProtKB-KW"/>
</dbReference>
<accession>A0A8J7Q016</accession>